<sequence>MPRRQIEAKLKPVATNFLFSGEPFIVKRDGEMALPNPLLQKMTPYWLSFDENSAGTNRLLLSAQEIGFATMTNDFGGDIEIYALTGDQDDLDYTFLLKDHQSGSEFMNRKIHAQTVIGTNERPFFLPFPILIDRDQVIDLEARNGANDNVTKGIVQTYLGHRYYFDINDLQYKEFGALSRSLRTYFYTTDNDVALVANGNEASFITMRSDAFFYWKRISFFSDGEFKLNIKRANSSVEFNNVEINSNAFAGNRERYWDFRLPMVLSPKERLRFEFTDLSGNPNRIFVTLTGANFYANIGV</sequence>
<accession>A0A5S9IN14</accession>
<dbReference type="KEGG" id="uam:UABAM_02796"/>
<protein>
    <submittedName>
        <fullName evidence="1">Uncharacterized protein</fullName>
    </submittedName>
</protein>
<dbReference type="EMBL" id="AP019860">
    <property type="protein sequence ID" value="BBM84436.1"/>
    <property type="molecule type" value="Genomic_DNA"/>
</dbReference>
<dbReference type="RefSeq" id="WP_151968592.1">
    <property type="nucleotide sequence ID" value="NZ_AP019860.1"/>
</dbReference>
<keyword evidence="2" id="KW-1185">Reference proteome</keyword>
<organism evidence="1 2">
    <name type="scientific">Uabimicrobium amorphum</name>
    <dbReference type="NCBI Taxonomy" id="2596890"/>
    <lineage>
        <taxon>Bacteria</taxon>
        <taxon>Pseudomonadati</taxon>
        <taxon>Planctomycetota</taxon>
        <taxon>Candidatus Uabimicrobiia</taxon>
        <taxon>Candidatus Uabimicrobiales</taxon>
        <taxon>Candidatus Uabimicrobiaceae</taxon>
        <taxon>Candidatus Uabimicrobium</taxon>
    </lineage>
</organism>
<evidence type="ECO:0000313" key="2">
    <source>
        <dbReference type="Proteomes" id="UP000326354"/>
    </source>
</evidence>
<dbReference type="AlphaFoldDB" id="A0A5S9IN14"/>
<reference evidence="1 2" key="1">
    <citation type="submission" date="2019-08" db="EMBL/GenBank/DDBJ databases">
        <title>Complete genome sequence of Candidatus Uab amorphum.</title>
        <authorList>
            <person name="Shiratori T."/>
            <person name="Suzuki S."/>
            <person name="Kakizawa Y."/>
            <person name="Ishida K."/>
        </authorList>
    </citation>
    <scope>NUCLEOTIDE SEQUENCE [LARGE SCALE GENOMIC DNA]</scope>
    <source>
        <strain evidence="1 2">SRT547</strain>
    </source>
</reference>
<name>A0A5S9IN14_UABAM</name>
<dbReference type="Proteomes" id="UP000326354">
    <property type="component" value="Chromosome"/>
</dbReference>
<gene>
    <name evidence="1" type="ORF">UABAM_02796</name>
</gene>
<evidence type="ECO:0000313" key="1">
    <source>
        <dbReference type="EMBL" id="BBM84436.1"/>
    </source>
</evidence>
<proteinExistence type="predicted"/>